<evidence type="ECO:0000313" key="7">
    <source>
        <dbReference type="EMBL" id="KAK9908712.1"/>
    </source>
</evidence>
<dbReference type="Gene3D" id="1.10.3460.10">
    <property type="entry name" value="Chlorophyll a/b binding protein domain"/>
    <property type="match status" value="1"/>
</dbReference>
<comment type="caution">
    <text evidence="7">The sequence shown here is derived from an EMBL/GenBank/DDBJ whole genome shotgun (WGS) entry which is preliminary data.</text>
</comment>
<evidence type="ECO:0000256" key="6">
    <source>
        <dbReference type="RuleBase" id="RU363080"/>
    </source>
</evidence>
<dbReference type="Proteomes" id="UP001491310">
    <property type="component" value="Unassembled WGS sequence"/>
</dbReference>
<dbReference type="Pfam" id="PF00504">
    <property type="entry name" value="Chloroa_b-bind"/>
    <property type="match status" value="1"/>
</dbReference>
<proteinExistence type="inferred from homology"/>
<comment type="subcellular location">
    <subcellularLocation>
        <location evidence="6">Plastid</location>
        <location evidence="6">Chloroplast thylakoid membrane</location>
    </subcellularLocation>
</comment>
<sequence>MAATFTALNAAPAFLTGRKVVSKARAGPAPRSTFQVSAAASQGRRLWAPGVEAPSYLNGELAGDYGWDPLGLGAKPEALKWYRQAELVHARWAMLAVAGILAQEIVKPGVFFYNAGLPENLPSINFGGPEGKVNMGGLLAWEFLLFHWVEVRRWQDIKKKDSVNQDPIFKGNKVPNPELGYPGGIFDPFGFSKGNFKEVQTKEIKNGRLAMVAFVGFIIQAQATGQGPLANLSAHLANPFGNNITKNIGTCAIPSSVDVQGLTIPLTCLWPGHQ</sequence>
<keyword evidence="3 6" id="KW-0602">Photosynthesis</keyword>
<accession>A0ABR2YP36</accession>
<dbReference type="EMBL" id="JALJOT010000007">
    <property type="protein sequence ID" value="KAK9908712.1"/>
    <property type="molecule type" value="Genomic_DNA"/>
</dbReference>
<evidence type="ECO:0000313" key="8">
    <source>
        <dbReference type="Proteomes" id="UP001491310"/>
    </source>
</evidence>
<dbReference type="SUPFAM" id="SSF103511">
    <property type="entry name" value="Chlorophyll a-b binding protein"/>
    <property type="match status" value="1"/>
</dbReference>
<dbReference type="InterPro" id="IPR022796">
    <property type="entry name" value="Chloroa_b-bind"/>
</dbReference>
<protein>
    <recommendedName>
        <fullName evidence="6">Chlorophyll a-b binding protein, chloroplastic</fullName>
    </recommendedName>
</protein>
<evidence type="ECO:0000256" key="2">
    <source>
        <dbReference type="ARBA" id="ARBA00022528"/>
    </source>
</evidence>
<name>A0ABR2YP36_9CHLO</name>
<keyword evidence="8" id="KW-1185">Reference proteome</keyword>
<evidence type="ECO:0000256" key="1">
    <source>
        <dbReference type="ARBA" id="ARBA00022494"/>
    </source>
</evidence>
<keyword evidence="4 6" id="KW-0934">Plastid</keyword>
<keyword evidence="5 6" id="KW-0157">Chromophore</keyword>
<keyword evidence="1 6" id="KW-0148">Chlorophyll</keyword>
<comment type="similarity">
    <text evidence="6">Belongs to the light-harvesting chlorophyll a/b-binding (LHC) protein family.</text>
</comment>
<evidence type="ECO:0000256" key="4">
    <source>
        <dbReference type="ARBA" id="ARBA00022640"/>
    </source>
</evidence>
<dbReference type="InterPro" id="IPR001344">
    <property type="entry name" value="Chloro_AB-bd_pln"/>
</dbReference>
<evidence type="ECO:0000256" key="3">
    <source>
        <dbReference type="ARBA" id="ARBA00022531"/>
    </source>
</evidence>
<dbReference type="PANTHER" id="PTHR21649">
    <property type="entry name" value="CHLOROPHYLL A/B BINDING PROTEIN"/>
    <property type="match status" value="1"/>
</dbReference>
<comment type="function">
    <text evidence="6">The light-harvesting complex (LHC) functions as a light receptor, it captures and delivers excitation energy to photosystems with which it is closely associated.</text>
</comment>
<keyword evidence="6" id="KW-0603">Photosystem I</keyword>
<reference evidence="7 8" key="1">
    <citation type="journal article" date="2024" name="Nat. Commun.">
        <title>Phylogenomics reveals the evolutionary origins of lichenization in chlorophyte algae.</title>
        <authorList>
            <person name="Puginier C."/>
            <person name="Libourel C."/>
            <person name="Otte J."/>
            <person name="Skaloud P."/>
            <person name="Haon M."/>
            <person name="Grisel S."/>
            <person name="Petersen M."/>
            <person name="Berrin J.G."/>
            <person name="Delaux P.M."/>
            <person name="Dal Grande F."/>
            <person name="Keller J."/>
        </authorList>
    </citation>
    <scope>NUCLEOTIDE SEQUENCE [LARGE SCALE GENOMIC DNA]</scope>
    <source>
        <strain evidence="7 8">SAG 216-7</strain>
    </source>
</reference>
<keyword evidence="6" id="KW-0604">Photosystem II</keyword>
<organism evidence="7 8">
    <name type="scientific">Coccomyxa subellipsoidea</name>
    <dbReference type="NCBI Taxonomy" id="248742"/>
    <lineage>
        <taxon>Eukaryota</taxon>
        <taxon>Viridiplantae</taxon>
        <taxon>Chlorophyta</taxon>
        <taxon>core chlorophytes</taxon>
        <taxon>Trebouxiophyceae</taxon>
        <taxon>Trebouxiophyceae incertae sedis</taxon>
        <taxon>Coccomyxaceae</taxon>
        <taxon>Coccomyxa</taxon>
    </lineage>
</organism>
<keyword evidence="6" id="KW-0793">Thylakoid</keyword>
<evidence type="ECO:0000256" key="5">
    <source>
        <dbReference type="ARBA" id="ARBA00022991"/>
    </source>
</evidence>
<gene>
    <name evidence="7" type="ORF">WJX75_001853</name>
</gene>
<keyword evidence="2 6" id="KW-0150">Chloroplast</keyword>